<dbReference type="Proteomes" id="UP000004510">
    <property type="component" value="Unassembled WGS sequence"/>
</dbReference>
<comment type="caution">
    <text evidence="5">The sequence shown here is derived from an EMBL/GenBank/DDBJ whole genome shotgun (WGS) entry which is preliminary data.</text>
</comment>
<dbReference type="PANTHER" id="PTHR37419:SF8">
    <property type="entry name" value="TOXIN YJJJ"/>
    <property type="match status" value="1"/>
</dbReference>
<dbReference type="AlphaFoldDB" id="D4XDA6"/>
<sequence length="437" mass="48653">MARTRRHKSVESELFVYVDIRGEAVLAGVLTLDDSDETRFFAEFTYVQSYVNDPRAFALDPVNLPLIDAKTTFRTESRYETLGAIFDAAPDAWGRNVMRVDKAGARVTEDEVLLRGRGMGVGALFFSARLLTPNMRKTYRLPEVSQLESLADLLTDIDQGVKPKGLYRDILGSSWDIGGARPKTIVRDEAGEMWIAKFPRRGDSYDRQRVEFANLQMARAIGLTVPEIRLTETHLGAVLLTHRFDRELLPAGQGGASVVARRHFLSGASLISPPVRIGKRDLDGPEGSATYSYARLADVTRRISSNPVQDLKELYARMILNVAVHNTDDHLKNVGFLKDEGAHTYRLSPLFDVVTQEGSARHYLHIGAQGRASTFENCLTHYRRFGLRSEAAARSILDAVRDVVADRRAYYVAAGMAPEEISMVESTLMAWRDSAAG</sequence>
<dbReference type="PATRIC" id="fig|742159.3.peg.4442"/>
<accession>D4XDA6</accession>
<dbReference type="eggNOG" id="COG3550">
    <property type="taxonomic scope" value="Bacteria"/>
</dbReference>
<feature type="domain" description="HipA-like C-terminal" evidence="4">
    <location>
        <begin position="176"/>
        <end position="404"/>
    </location>
</feature>
<evidence type="ECO:0000313" key="6">
    <source>
        <dbReference type="Proteomes" id="UP000004510"/>
    </source>
</evidence>
<gene>
    <name evidence="5" type="ORF">HMPREF0004_3453</name>
</gene>
<proteinExistence type="inferred from homology"/>
<dbReference type="OrthoDB" id="9805913at2"/>
<dbReference type="HOGENOM" id="CLU_041102_1_0_4"/>
<evidence type="ECO:0000313" key="5">
    <source>
        <dbReference type="EMBL" id="EFF75322.1"/>
    </source>
</evidence>
<organism evidence="5 6">
    <name type="scientific">Achromobacter piechaudii ATCC 43553</name>
    <dbReference type="NCBI Taxonomy" id="742159"/>
    <lineage>
        <taxon>Bacteria</taxon>
        <taxon>Pseudomonadati</taxon>
        <taxon>Pseudomonadota</taxon>
        <taxon>Betaproteobacteria</taxon>
        <taxon>Burkholderiales</taxon>
        <taxon>Alcaligenaceae</taxon>
        <taxon>Achromobacter</taxon>
    </lineage>
</organism>
<reference evidence="6" key="1">
    <citation type="submission" date="2010-03" db="EMBL/GenBank/DDBJ databases">
        <title>Complete sequence of Mobiluncus curtisii ATCC 43063.</title>
        <authorList>
            <person name="Muzny D."/>
            <person name="Qin X."/>
            <person name="Deng J."/>
            <person name="Jiang H."/>
            <person name="Liu Y."/>
            <person name="Qu J."/>
            <person name="Song X.-Z."/>
            <person name="Zhang L."/>
            <person name="Thornton R."/>
            <person name="Coyle M."/>
            <person name="Francisco L."/>
            <person name="Jackson L."/>
            <person name="Javaid M."/>
            <person name="Korchina V."/>
            <person name="Kovar C."/>
            <person name="Mata R."/>
            <person name="Mathew T."/>
            <person name="Ngo R."/>
            <person name="Nguyen L."/>
            <person name="Nguyen N."/>
            <person name="Okwuonu G."/>
            <person name="Ongeri F."/>
            <person name="Pham C."/>
            <person name="Simmons D."/>
            <person name="Wilczek-Boney K."/>
            <person name="Hale W."/>
            <person name="Jakkamsetti A."/>
            <person name="Pham P."/>
            <person name="Ruth R."/>
            <person name="San Lucas F."/>
            <person name="Warren J."/>
            <person name="Zhang J."/>
            <person name="Zhao Z."/>
            <person name="Zhou C."/>
            <person name="Zhu D."/>
            <person name="Lee S."/>
            <person name="Bess C."/>
            <person name="Blankenburg K."/>
            <person name="Forbes L."/>
            <person name="Fu Q."/>
            <person name="Gubbala S."/>
            <person name="Hirani K."/>
            <person name="Jayaseelan J.C."/>
            <person name="Lara F."/>
            <person name="Munidasa M."/>
            <person name="Palculict T."/>
            <person name="Patil S."/>
            <person name="Pu L.-L."/>
            <person name="Saada N."/>
            <person name="Tang L."/>
            <person name="Weissenberger G."/>
            <person name="Zhu Y."/>
            <person name="Hemphill L."/>
            <person name="Shang Y."/>
            <person name="Youmans B."/>
            <person name="Ayvaz T."/>
            <person name="Ross M."/>
            <person name="Santibanez J."/>
            <person name="Aqrawi P."/>
            <person name="Gross S."/>
            <person name="Joshi V."/>
            <person name="Fowler G."/>
            <person name="Nazareth L."/>
            <person name="Reid J."/>
            <person name="Worley K."/>
            <person name="Petrosino J."/>
            <person name="Highlander S."/>
            <person name="Gibbs R."/>
            <person name="Gibbs R."/>
        </authorList>
    </citation>
    <scope>NUCLEOTIDE SEQUENCE [LARGE SCALE GENOMIC DNA]</scope>
    <source>
        <strain evidence="6">ATCC 43553</strain>
    </source>
</reference>
<dbReference type="GO" id="GO:0004674">
    <property type="term" value="F:protein serine/threonine kinase activity"/>
    <property type="evidence" value="ECO:0007669"/>
    <property type="project" value="TreeGrafter"/>
</dbReference>
<dbReference type="Gene3D" id="1.10.1070.20">
    <property type="match status" value="1"/>
</dbReference>
<comment type="similarity">
    <text evidence="1">Belongs to the HipA Ser/Thr kinase family.</text>
</comment>
<dbReference type="RefSeq" id="WP_006219530.1">
    <property type="nucleotide sequence ID" value="NZ_GG770409.1"/>
</dbReference>
<keyword evidence="2" id="KW-0808">Transferase</keyword>
<protein>
    <submittedName>
        <fullName evidence="5">HipA-like C-terminal domain protein</fullName>
    </submittedName>
</protein>
<dbReference type="GO" id="GO:0005829">
    <property type="term" value="C:cytosol"/>
    <property type="evidence" value="ECO:0007669"/>
    <property type="project" value="TreeGrafter"/>
</dbReference>
<name>D4XDA6_9BURK</name>
<dbReference type="InterPro" id="IPR012893">
    <property type="entry name" value="HipA-like_C"/>
</dbReference>
<evidence type="ECO:0000259" key="4">
    <source>
        <dbReference type="Pfam" id="PF07804"/>
    </source>
</evidence>
<dbReference type="PANTHER" id="PTHR37419">
    <property type="entry name" value="SERINE/THREONINE-PROTEIN KINASE TOXIN HIPA"/>
    <property type="match status" value="1"/>
</dbReference>
<evidence type="ECO:0000256" key="3">
    <source>
        <dbReference type="ARBA" id="ARBA00022777"/>
    </source>
</evidence>
<dbReference type="EMBL" id="ADMS01000077">
    <property type="protein sequence ID" value="EFF75322.1"/>
    <property type="molecule type" value="Genomic_DNA"/>
</dbReference>
<dbReference type="Pfam" id="PF07804">
    <property type="entry name" value="HipA_C"/>
    <property type="match status" value="1"/>
</dbReference>
<evidence type="ECO:0000256" key="2">
    <source>
        <dbReference type="ARBA" id="ARBA00022679"/>
    </source>
</evidence>
<evidence type="ECO:0000256" key="1">
    <source>
        <dbReference type="ARBA" id="ARBA00010164"/>
    </source>
</evidence>
<dbReference type="InterPro" id="IPR052028">
    <property type="entry name" value="HipA_Ser/Thr_kinase"/>
</dbReference>
<keyword evidence="3" id="KW-0418">Kinase</keyword>